<organism evidence="1 2">
    <name type="scientific">Streblomastix strix</name>
    <dbReference type="NCBI Taxonomy" id="222440"/>
    <lineage>
        <taxon>Eukaryota</taxon>
        <taxon>Metamonada</taxon>
        <taxon>Preaxostyla</taxon>
        <taxon>Oxymonadida</taxon>
        <taxon>Streblomastigidae</taxon>
        <taxon>Streblomastix</taxon>
    </lineage>
</organism>
<accession>A0A5J4U7G2</accession>
<comment type="caution">
    <text evidence="1">The sequence shown here is derived from an EMBL/GenBank/DDBJ whole genome shotgun (WGS) entry which is preliminary data.</text>
</comment>
<proteinExistence type="predicted"/>
<reference evidence="1 2" key="1">
    <citation type="submission" date="2019-03" db="EMBL/GenBank/DDBJ databases">
        <title>Single cell metagenomics reveals metabolic interactions within the superorganism composed of flagellate Streblomastix strix and complex community of Bacteroidetes bacteria on its surface.</title>
        <authorList>
            <person name="Treitli S.C."/>
            <person name="Kolisko M."/>
            <person name="Husnik F."/>
            <person name="Keeling P."/>
            <person name="Hampl V."/>
        </authorList>
    </citation>
    <scope>NUCLEOTIDE SEQUENCE [LARGE SCALE GENOMIC DNA]</scope>
    <source>
        <strain evidence="1">ST1C</strain>
    </source>
</reference>
<dbReference type="EMBL" id="SNRW01019920">
    <property type="protein sequence ID" value="KAA6365932.1"/>
    <property type="molecule type" value="Genomic_DNA"/>
</dbReference>
<evidence type="ECO:0000313" key="1">
    <source>
        <dbReference type="EMBL" id="KAA6365932.1"/>
    </source>
</evidence>
<dbReference type="Proteomes" id="UP000324800">
    <property type="component" value="Unassembled WGS sequence"/>
</dbReference>
<gene>
    <name evidence="1" type="ORF">EZS28_038540</name>
</gene>
<evidence type="ECO:0000313" key="2">
    <source>
        <dbReference type="Proteomes" id="UP000324800"/>
    </source>
</evidence>
<sequence>MFVKNAANNAQHAKIKSVMNVYILESIVLCATNKYAKAYIVLDVTINGFVLIVASFNAKHAIRNGALITLTLVKHAANAKTRLARAAIASVTSA</sequence>
<dbReference type="AlphaFoldDB" id="A0A5J4U7G2"/>
<protein>
    <submittedName>
        <fullName evidence="1">Uncharacterized protein</fullName>
    </submittedName>
</protein>
<name>A0A5J4U7G2_9EUKA</name>